<dbReference type="GO" id="GO:0043758">
    <property type="term" value="F:acetate-CoA ligase (ADP-forming) activity"/>
    <property type="evidence" value="ECO:0007669"/>
    <property type="project" value="InterPro"/>
</dbReference>
<gene>
    <name evidence="2" type="ORF">DRJ26_01355</name>
</gene>
<protein>
    <submittedName>
        <fullName evidence="2">Acetyl CoA synthetase</fullName>
    </submittedName>
</protein>
<feature type="domain" description="Ligase-CoA" evidence="1">
    <location>
        <begin position="3"/>
        <end position="100"/>
    </location>
</feature>
<dbReference type="Gene3D" id="3.40.50.261">
    <property type="entry name" value="Succinyl-CoA synthetase domains"/>
    <property type="match status" value="1"/>
</dbReference>
<name>A0A497F792_9CREN</name>
<evidence type="ECO:0000313" key="2">
    <source>
        <dbReference type="EMBL" id="RLE54898.1"/>
    </source>
</evidence>
<dbReference type="Proteomes" id="UP000269499">
    <property type="component" value="Unassembled WGS sequence"/>
</dbReference>
<dbReference type="Pfam" id="PF19045">
    <property type="entry name" value="Ligase_CoA_2"/>
    <property type="match status" value="1"/>
</dbReference>
<comment type="caution">
    <text evidence="2">The sequence shown here is derived from an EMBL/GenBank/DDBJ whole genome shotgun (WGS) entry which is preliminary data.</text>
</comment>
<sequence length="100" mass="10871">EESYRGAVRVALEDPRVGGILVIYCHTAITDPGMIARAIIKSYIECRAPKPIAVSFIGGVECNEGLKLLNDVGIPAYPSPDRAASSLGAYYRWARYAELI</sequence>
<feature type="non-terminal residue" evidence="2">
    <location>
        <position position="1"/>
    </location>
</feature>
<dbReference type="EMBL" id="QMRA01000014">
    <property type="protein sequence ID" value="RLE54898.1"/>
    <property type="molecule type" value="Genomic_DNA"/>
</dbReference>
<dbReference type="SUPFAM" id="SSF52210">
    <property type="entry name" value="Succinyl-CoA synthetase domains"/>
    <property type="match status" value="1"/>
</dbReference>
<reference evidence="2 3" key="1">
    <citation type="submission" date="2018-06" db="EMBL/GenBank/DDBJ databases">
        <title>Extensive metabolic versatility and redundancy in microbially diverse, dynamic hydrothermal sediments.</title>
        <authorList>
            <person name="Dombrowski N."/>
            <person name="Teske A."/>
            <person name="Baker B.J."/>
        </authorList>
    </citation>
    <scope>NUCLEOTIDE SEQUENCE [LARGE SCALE GENOMIC DNA]</scope>
    <source>
        <strain evidence="2">B20_G2</strain>
    </source>
</reference>
<dbReference type="InterPro" id="IPR016102">
    <property type="entry name" value="Succinyl-CoA_synth-like"/>
</dbReference>
<evidence type="ECO:0000259" key="1">
    <source>
        <dbReference type="Pfam" id="PF19045"/>
    </source>
</evidence>
<dbReference type="AlphaFoldDB" id="A0A497F792"/>
<dbReference type="PANTHER" id="PTHR42793">
    <property type="entry name" value="COA BINDING DOMAIN CONTAINING PROTEIN"/>
    <property type="match status" value="1"/>
</dbReference>
<organism evidence="2 3">
    <name type="scientific">Thermoproteota archaeon</name>
    <dbReference type="NCBI Taxonomy" id="2056631"/>
    <lineage>
        <taxon>Archaea</taxon>
        <taxon>Thermoproteota</taxon>
    </lineage>
</organism>
<proteinExistence type="predicted"/>
<dbReference type="PANTHER" id="PTHR42793:SF1">
    <property type="entry name" value="PEPTIDYL-LYSINE N-ACETYLTRANSFERASE PATZ"/>
    <property type="match status" value="1"/>
</dbReference>
<dbReference type="InterPro" id="IPR043938">
    <property type="entry name" value="Ligase_CoA_dom"/>
</dbReference>
<accession>A0A497F792</accession>
<evidence type="ECO:0000313" key="3">
    <source>
        <dbReference type="Proteomes" id="UP000269499"/>
    </source>
</evidence>